<proteinExistence type="predicted"/>
<feature type="domain" description="C-type lysozyme inhibitor" evidence="6">
    <location>
        <begin position="47"/>
        <end position="102"/>
    </location>
</feature>
<evidence type="ECO:0000313" key="8">
    <source>
        <dbReference type="EMBL" id="MBB4082284.1"/>
    </source>
</evidence>
<dbReference type="SUPFAM" id="SSF141488">
    <property type="entry name" value="YdhA-like"/>
    <property type="match status" value="1"/>
</dbReference>
<evidence type="ECO:0000313" key="9">
    <source>
        <dbReference type="Proteomes" id="UP000529946"/>
    </source>
</evidence>
<protein>
    <submittedName>
        <fullName evidence="8">Membrane-bound inhibitor of C-type lysozyme</fullName>
    </submittedName>
</protein>
<dbReference type="RefSeq" id="WP_183203379.1">
    <property type="nucleotide sequence ID" value="NZ_BAAAER010000004.1"/>
</dbReference>
<evidence type="ECO:0000259" key="6">
    <source>
        <dbReference type="Pfam" id="PF09864"/>
    </source>
</evidence>
<evidence type="ECO:0000256" key="3">
    <source>
        <dbReference type="ARBA" id="ARBA00023139"/>
    </source>
</evidence>
<reference evidence="8 9" key="1">
    <citation type="submission" date="2020-08" db="EMBL/GenBank/DDBJ databases">
        <title>Genomic Encyclopedia of Type Strains, Phase IV (KMG-IV): sequencing the most valuable type-strain genomes for metagenomic binning, comparative biology and taxonomic classification.</title>
        <authorList>
            <person name="Goeker M."/>
        </authorList>
    </citation>
    <scope>NUCLEOTIDE SEQUENCE [LARGE SCALE GENOMIC DNA]</scope>
    <source>
        <strain evidence="8 9">DSM 23960</strain>
    </source>
</reference>
<dbReference type="InterPro" id="IPR025326">
    <property type="entry name" value="DUF4232"/>
</dbReference>
<evidence type="ECO:0000256" key="4">
    <source>
        <dbReference type="ARBA" id="ARBA00023288"/>
    </source>
</evidence>
<name>A0A7W6JBX7_9CAUL</name>
<feature type="domain" description="DUF4232" evidence="7">
    <location>
        <begin position="154"/>
        <end position="289"/>
    </location>
</feature>
<feature type="signal peptide" evidence="5">
    <location>
        <begin position="1"/>
        <end position="24"/>
    </location>
</feature>
<keyword evidence="4" id="KW-0449">Lipoprotein</keyword>
<comment type="caution">
    <text evidence="8">The sequence shown here is derived from an EMBL/GenBank/DDBJ whole genome shotgun (WGS) entry which is preliminary data.</text>
</comment>
<evidence type="ECO:0000256" key="5">
    <source>
        <dbReference type="SAM" id="SignalP"/>
    </source>
</evidence>
<evidence type="ECO:0000256" key="2">
    <source>
        <dbReference type="ARBA" id="ARBA00023136"/>
    </source>
</evidence>
<dbReference type="Pfam" id="PF14016">
    <property type="entry name" value="DUF4232"/>
    <property type="match status" value="1"/>
</dbReference>
<organism evidence="8 9">
    <name type="scientific">Brevundimonas lenta</name>
    <dbReference type="NCBI Taxonomy" id="424796"/>
    <lineage>
        <taxon>Bacteria</taxon>
        <taxon>Pseudomonadati</taxon>
        <taxon>Pseudomonadota</taxon>
        <taxon>Alphaproteobacteria</taxon>
        <taxon>Caulobacterales</taxon>
        <taxon>Caulobacteraceae</taxon>
        <taxon>Brevundimonas</taxon>
    </lineage>
</organism>
<dbReference type="Pfam" id="PF09864">
    <property type="entry name" value="MliC"/>
    <property type="match status" value="1"/>
</dbReference>
<dbReference type="EMBL" id="JACIDM010000001">
    <property type="protein sequence ID" value="MBB4082284.1"/>
    <property type="molecule type" value="Genomic_DNA"/>
</dbReference>
<dbReference type="InterPro" id="IPR018660">
    <property type="entry name" value="MliC"/>
</dbReference>
<feature type="chain" id="PRO_5030810554" evidence="5">
    <location>
        <begin position="25"/>
        <end position="304"/>
    </location>
</feature>
<sequence>MRLTPACTVVACLALAAAACSPEAESPPAPVTPSPATAAPVTPPVSYACESGQSITVAYPDTSTAQLTYKGQAFTLRTAQTGSGARYVGSGLEWWTANRDGTESATLSRLGPNEDVGSAVLERCSRPSPGPVPTGPVPVPQPASGGVLPASAPCRGPQLRLSAEGGDAGAGNRVSTIGVQNIGAQPCSLTGYPGVVLQDRQGRNLTAIRSEQSLGSYFRQNQAPTPVNLAPQAKAFFDIAWNVVPNEGQGETTCPSAVRIRVTAPGDTSPVSLDQTFTPCGGRVNVSPFRPVAEPTPPPASAAT</sequence>
<keyword evidence="9" id="KW-1185">Reference proteome</keyword>
<keyword evidence="3" id="KW-0564">Palmitate</keyword>
<dbReference type="Gene3D" id="2.40.128.200">
    <property type="match status" value="1"/>
</dbReference>
<dbReference type="PROSITE" id="PS51257">
    <property type="entry name" value="PROKAR_LIPOPROTEIN"/>
    <property type="match status" value="1"/>
</dbReference>
<dbReference type="InterPro" id="IPR036328">
    <property type="entry name" value="MliC_sf"/>
</dbReference>
<evidence type="ECO:0000259" key="7">
    <source>
        <dbReference type="Pfam" id="PF14016"/>
    </source>
</evidence>
<accession>A0A7W6JBX7</accession>
<keyword evidence="1 5" id="KW-0732">Signal</keyword>
<keyword evidence="2" id="KW-0472">Membrane</keyword>
<dbReference type="Proteomes" id="UP000529946">
    <property type="component" value="Unassembled WGS sequence"/>
</dbReference>
<evidence type="ECO:0000256" key="1">
    <source>
        <dbReference type="ARBA" id="ARBA00022729"/>
    </source>
</evidence>
<gene>
    <name evidence="8" type="ORF">GGR12_001123</name>
</gene>
<dbReference type="AlphaFoldDB" id="A0A7W6JBX7"/>